<dbReference type="PANTHER" id="PTHR10806:SF6">
    <property type="entry name" value="SIGNAL PEPTIDASE COMPLEX CATALYTIC SUBUNIT SEC11"/>
    <property type="match status" value="1"/>
</dbReference>
<dbReference type="InterPro" id="IPR001733">
    <property type="entry name" value="Peptidase_S26B"/>
</dbReference>
<keyword evidence="10" id="KW-1185">Reference proteome</keyword>
<evidence type="ECO:0000313" key="7">
    <source>
        <dbReference type="EMBL" id="MSA90796.1"/>
    </source>
</evidence>
<dbReference type="RefSeq" id="WP_154240198.1">
    <property type="nucleotide sequence ID" value="NZ_WKPI01000037.1"/>
</dbReference>
<evidence type="ECO:0000256" key="4">
    <source>
        <dbReference type="ARBA" id="ARBA00023136"/>
    </source>
</evidence>
<evidence type="ECO:0000256" key="6">
    <source>
        <dbReference type="SAM" id="Phobius"/>
    </source>
</evidence>
<dbReference type="Proteomes" id="UP000480929">
    <property type="component" value="Unassembled WGS sequence"/>
</dbReference>
<reference evidence="9 10" key="1">
    <citation type="journal article" date="2019" name="Nat. Med.">
        <title>A library of human gut bacterial isolates paired with longitudinal multiomics data enables mechanistic microbiome research.</title>
        <authorList>
            <person name="Poyet M."/>
            <person name="Groussin M."/>
            <person name="Gibbons S.M."/>
            <person name="Avila-Pacheco J."/>
            <person name="Jiang X."/>
            <person name="Kearney S.M."/>
            <person name="Perrotta A.R."/>
            <person name="Berdy B."/>
            <person name="Zhao S."/>
            <person name="Lieberman T.D."/>
            <person name="Swanson P.K."/>
            <person name="Smith M."/>
            <person name="Roesemann S."/>
            <person name="Alexander J.E."/>
            <person name="Rich S.A."/>
            <person name="Livny J."/>
            <person name="Vlamakis H."/>
            <person name="Clish C."/>
            <person name="Bullock K."/>
            <person name="Deik A."/>
            <person name="Scott J."/>
            <person name="Pierce K.A."/>
            <person name="Xavier R.J."/>
            <person name="Alm E.J."/>
        </authorList>
    </citation>
    <scope>NUCLEOTIDE SEQUENCE [LARGE SCALE GENOMIC DNA]</scope>
    <source>
        <strain evidence="7 9">BIOML-A4</strain>
        <strain evidence="8 10">BIOML-A5</strain>
    </source>
</reference>
<evidence type="ECO:0000256" key="5">
    <source>
        <dbReference type="NCBIfam" id="TIGR02228"/>
    </source>
</evidence>
<evidence type="ECO:0000256" key="2">
    <source>
        <dbReference type="ARBA" id="ARBA00022692"/>
    </source>
</evidence>
<dbReference type="Gene3D" id="2.10.109.10">
    <property type="entry name" value="Umud Fragment, subunit A"/>
    <property type="match status" value="1"/>
</dbReference>
<organism evidence="7 9">
    <name type="scientific">Holdemania massiliensis</name>
    <dbReference type="NCBI Taxonomy" id="1468449"/>
    <lineage>
        <taxon>Bacteria</taxon>
        <taxon>Bacillati</taxon>
        <taxon>Bacillota</taxon>
        <taxon>Erysipelotrichia</taxon>
        <taxon>Erysipelotrichales</taxon>
        <taxon>Erysipelotrichaceae</taxon>
        <taxon>Holdemania</taxon>
    </lineage>
</organism>
<dbReference type="NCBIfam" id="TIGR02228">
    <property type="entry name" value="sigpep_I_arch"/>
    <property type="match status" value="1"/>
</dbReference>
<keyword evidence="7" id="KW-0378">Hydrolase</keyword>
<dbReference type="GO" id="GO:0004252">
    <property type="term" value="F:serine-type endopeptidase activity"/>
    <property type="evidence" value="ECO:0007669"/>
    <property type="project" value="UniProtKB-UniRule"/>
</dbReference>
<accession>A0A6N7SBX6</accession>
<dbReference type="EC" id="3.4.21.89" evidence="5"/>
<proteinExistence type="predicted"/>
<dbReference type="InterPro" id="IPR036286">
    <property type="entry name" value="LexA/Signal_pep-like_sf"/>
</dbReference>
<dbReference type="GO" id="GO:0006465">
    <property type="term" value="P:signal peptide processing"/>
    <property type="evidence" value="ECO:0007669"/>
    <property type="project" value="UniProtKB-UniRule"/>
</dbReference>
<evidence type="ECO:0000313" key="10">
    <source>
        <dbReference type="Proteomes" id="UP000480929"/>
    </source>
</evidence>
<keyword evidence="4 6" id="KW-0472">Membrane</keyword>
<dbReference type="GO" id="GO:0016020">
    <property type="term" value="C:membrane"/>
    <property type="evidence" value="ECO:0007669"/>
    <property type="project" value="UniProtKB-SubCell"/>
</dbReference>
<evidence type="ECO:0000313" key="8">
    <source>
        <dbReference type="EMBL" id="MSC34526.1"/>
    </source>
</evidence>
<name>A0A6N7SBX6_9FIRM</name>
<keyword evidence="2 6" id="KW-0812">Transmembrane</keyword>
<dbReference type="CDD" id="cd06530">
    <property type="entry name" value="S26_SPase_I"/>
    <property type="match status" value="1"/>
</dbReference>
<protein>
    <recommendedName>
        <fullName evidence="5">Signal peptidase I</fullName>
        <ecNumber evidence="5">3.4.21.89</ecNumber>
    </recommendedName>
</protein>
<feature type="transmembrane region" description="Helical" evidence="6">
    <location>
        <begin position="12"/>
        <end position="34"/>
    </location>
</feature>
<dbReference type="PRINTS" id="PR00728">
    <property type="entry name" value="SIGNALPTASE"/>
</dbReference>
<dbReference type="EMBL" id="WKPJ01000035">
    <property type="protein sequence ID" value="MSA90796.1"/>
    <property type="molecule type" value="Genomic_DNA"/>
</dbReference>
<dbReference type="SUPFAM" id="SSF51306">
    <property type="entry name" value="LexA/Signal peptidase"/>
    <property type="match status" value="1"/>
</dbReference>
<dbReference type="PANTHER" id="PTHR10806">
    <property type="entry name" value="SIGNAL PEPTIDASE COMPLEX CATALYTIC SUBUNIT SEC11"/>
    <property type="match status" value="1"/>
</dbReference>
<keyword evidence="3 6" id="KW-1133">Transmembrane helix</keyword>
<comment type="subcellular location">
    <subcellularLocation>
        <location evidence="1">Membrane</location>
    </subcellularLocation>
</comment>
<evidence type="ECO:0000256" key="3">
    <source>
        <dbReference type="ARBA" id="ARBA00022989"/>
    </source>
</evidence>
<dbReference type="Proteomes" id="UP000433575">
    <property type="component" value="Unassembled WGS sequence"/>
</dbReference>
<dbReference type="OrthoDB" id="1648066at2"/>
<evidence type="ECO:0000313" key="9">
    <source>
        <dbReference type="Proteomes" id="UP000433575"/>
    </source>
</evidence>
<dbReference type="GO" id="GO:0009003">
    <property type="term" value="F:signal peptidase activity"/>
    <property type="evidence" value="ECO:0007669"/>
    <property type="project" value="UniProtKB-EC"/>
</dbReference>
<gene>
    <name evidence="8" type="ORF">GKD88_15475</name>
    <name evidence="7" type="ORF">GKE08_15805</name>
</gene>
<dbReference type="AlphaFoldDB" id="A0A6N7SBX6"/>
<comment type="caution">
    <text evidence="7">The sequence shown here is derived from an EMBL/GenBank/DDBJ whole genome shotgun (WGS) entry which is preliminary data.</text>
</comment>
<sequence>MNEKKKRISFRSILNVLLCAILIPIILINLVLILRGYMHPEELPGIFGIKPAVVLSGSMEPTIKIGDLILVHSVDSASLKEGDVVCYLYSGKAVTHRILEITQDAEGQIQYVTQGDANNVRDDQAVRPEQIQGIYKGERFSGLGQAILFMQSTQGMVLFILCPLFLFLIWDLWRRRQLDQAEAKRTAELEAELATLKAEKETAAKDQP</sequence>
<dbReference type="EMBL" id="WKPI01000037">
    <property type="protein sequence ID" value="MSC34526.1"/>
    <property type="molecule type" value="Genomic_DNA"/>
</dbReference>
<feature type="transmembrane region" description="Helical" evidence="6">
    <location>
        <begin position="146"/>
        <end position="170"/>
    </location>
</feature>
<evidence type="ECO:0000256" key="1">
    <source>
        <dbReference type="ARBA" id="ARBA00004370"/>
    </source>
</evidence>
<dbReference type="InterPro" id="IPR019533">
    <property type="entry name" value="Peptidase_S26"/>
</dbReference>